<dbReference type="EMBL" id="LR797163">
    <property type="protein sequence ID" value="CAB4190938.1"/>
    <property type="molecule type" value="Genomic_DNA"/>
</dbReference>
<sequence length="57" mass="6585">MADMDENLLSSKEVLAYLKIHRQTLWRLEKSGAVQPVKIGTVKRYKASEIQGKRKIK</sequence>
<name>A0A6J5MFY1_9CAUD</name>
<dbReference type="EMBL" id="LR796446">
    <property type="protein sequence ID" value="CAB4145514.1"/>
    <property type="molecule type" value="Genomic_DNA"/>
</dbReference>
<feature type="domain" description="Helix-turn-helix" evidence="1">
    <location>
        <begin position="8"/>
        <end position="50"/>
    </location>
</feature>
<reference evidence="2" key="1">
    <citation type="submission" date="2020-04" db="EMBL/GenBank/DDBJ databases">
        <authorList>
            <person name="Chiriac C."/>
            <person name="Salcher M."/>
            <person name="Ghai R."/>
            <person name="Kavagutti S V."/>
        </authorList>
    </citation>
    <scope>NUCLEOTIDE SEQUENCE</scope>
</reference>
<proteinExistence type="predicted"/>
<evidence type="ECO:0000313" key="3">
    <source>
        <dbReference type="EMBL" id="CAB4190938.1"/>
    </source>
</evidence>
<gene>
    <name evidence="3" type="ORF">UFOVP1210_19</name>
    <name evidence="2" type="ORF">UFOVP481_16</name>
</gene>
<evidence type="ECO:0000313" key="2">
    <source>
        <dbReference type="EMBL" id="CAB4145514.1"/>
    </source>
</evidence>
<dbReference type="SUPFAM" id="SSF46955">
    <property type="entry name" value="Putative DNA-binding domain"/>
    <property type="match status" value="1"/>
</dbReference>
<evidence type="ECO:0000259" key="1">
    <source>
        <dbReference type="Pfam" id="PF12728"/>
    </source>
</evidence>
<accession>A0A6J5MFY1</accession>
<dbReference type="InterPro" id="IPR009061">
    <property type="entry name" value="DNA-bd_dom_put_sf"/>
</dbReference>
<protein>
    <recommendedName>
        <fullName evidence="1">Helix-turn-helix domain-containing protein</fullName>
    </recommendedName>
</protein>
<dbReference type="InterPro" id="IPR041657">
    <property type="entry name" value="HTH_17"/>
</dbReference>
<organism evidence="2">
    <name type="scientific">uncultured Caudovirales phage</name>
    <dbReference type="NCBI Taxonomy" id="2100421"/>
    <lineage>
        <taxon>Viruses</taxon>
        <taxon>Duplodnaviria</taxon>
        <taxon>Heunggongvirae</taxon>
        <taxon>Uroviricota</taxon>
        <taxon>Caudoviricetes</taxon>
        <taxon>Peduoviridae</taxon>
        <taxon>Maltschvirus</taxon>
        <taxon>Maltschvirus maltsch</taxon>
    </lineage>
</organism>
<dbReference type="Pfam" id="PF12728">
    <property type="entry name" value="HTH_17"/>
    <property type="match status" value="1"/>
</dbReference>